<keyword evidence="1" id="KW-0808">Transferase</keyword>
<dbReference type="KEGG" id="mnd:KOY48_01360"/>
<dbReference type="InterPro" id="IPR036424">
    <property type="entry name" value="UPP_synth-like_sf"/>
</dbReference>
<evidence type="ECO:0000256" key="1">
    <source>
        <dbReference type="ARBA" id="ARBA00022679"/>
    </source>
</evidence>
<evidence type="ECO:0000313" key="2">
    <source>
        <dbReference type="EMBL" id="QWQ32494.1"/>
    </source>
</evidence>
<proteinExistence type="predicted"/>
<evidence type="ECO:0000313" key="3">
    <source>
        <dbReference type="Proteomes" id="UP000679129"/>
    </source>
</evidence>
<organism evidence="2 3">
    <name type="scientific">Candidatus Minimicrobia naudis</name>
    <dbReference type="NCBI Taxonomy" id="2841263"/>
    <lineage>
        <taxon>Bacteria</taxon>
        <taxon>Candidatus Saccharimonadota</taxon>
        <taxon>Candidatus Saccharimonadota incertae sedis</taxon>
        <taxon>Candidatus Minimicrobia</taxon>
    </lineage>
</organism>
<keyword evidence="3" id="KW-1185">Reference proteome</keyword>
<name>A0A8F1SBF6_9BACT</name>
<accession>A0A8F1SBF6</accession>
<dbReference type="Gene3D" id="3.40.1180.10">
    <property type="entry name" value="Decaprenyl diphosphate synthase-like"/>
    <property type="match status" value="1"/>
</dbReference>
<protein>
    <submittedName>
        <fullName evidence="2">Undecaprenyl diphosphate synthase family protein</fullName>
    </submittedName>
</protein>
<reference evidence="2" key="1">
    <citation type="submission" date="2021-06" db="EMBL/GenBank/DDBJ databases">
        <title>An adapted protocol for Saccharibacteria cultivation: two new species join this phylum of Candidate Phyla Radiations.</title>
        <authorList>
            <person name="Ibrahim A."/>
            <person name="Maatouk M."/>
            <person name="Zgheib R."/>
            <person name="Haddad G."/>
            <person name="Bou Khalil J."/>
            <person name="Raoult D."/>
            <person name="Bittar F."/>
        </authorList>
    </citation>
    <scope>NUCLEOTIDE SEQUENCE</scope>
    <source>
        <strain evidence="2">IHU1</strain>
    </source>
</reference>
<dbReference type="AlphaFoldDB" id="A0A8F1SBF6"/>
<sequence>MIVRTSSEQRLSNFIQLAISVQRADVYGEKLAQTLTTEDVAMILEEYANRNRRFGK</sequence>
<gene>
    <name evidence="2" type="ORF">KOY48_01360</name>
</gene>
<dbReference type="InterPro" id="IPR001441">
    <property type="entry name" value="UPP_synth-like"/>
</dbReference>
<dbReference type="Pfam" id="PF01255">
    <property type="entry name" value="Prenyltransf"/>
    <property type="match status" value="1"/>
</dbReference>
<dbReference type="GO" id="GO:0016765">
    <property type="term" value="F:transferase activity, transferring alkyl or aryl (other than methyl) groups"/>
    <property type="evidence" value="ECO:0007669"/>
    <property type="project" value="InterPro"/>
</dbReference>
<dbReference type="EMBL" id="CP076460">
    <property type="protein sequence ID" value="QWQ32494.1"/>
    <property type="molecule type" value="Genomic_DNA"/>
</dbReference>
<dbReference type="Proteomes" id="UP000679129">
    <property type="component" value="Chromosome"/>
</dbReference>